<dbReference type="AlphaFoldDB" id="A0A4C1WTP6"/>
<evidence type="ECO:0000313" key="3">
    <source>
        <dbReference type="Proteomes" id="UP000299102"/>
    </source>
</evidence>
<dbReference type="Proteomes" id="UP000299102">
    <property type="component" value="Unassembled WGS sequence"/>
</dbReference>
<evidence type="ECO:0000256" key="1">
    <source>
        <dbReference type="SAM" id="MobiDB-lite"/>
    </source>
</evidence>
<organism evidence="2 3">
    <name type="scientific">Eumeta variegata</name>
    <name type="common">Bagworm moth</name>
    <name type="synonym">Eumeta japonica</name>
    <dbReference type="NCBI Taxonomy" id="151549"/>
    <lineage>
        <taxon>Eukaryota</taxon>
        <taxon>Metazoa</taxon>
        <taxon>Ecdysozoa</taxon>
        <taxon>Arthropoda</taxon>
        <taxon>Hexapoda</taxon>
        <taxon>Insecta</taxon>
        <taxon>Pterygota</taxon>
        <taxon>Neoptera</taxon>
        <taxon>Endopterygota</taxon>
        <taxon>Lepidoptera</taxon>
        <taxon>Glossata</taxon>
        <taxon>Ditrysia</taxon>
        <taxon>Tineoidea</taxon>
        <taxon>Psychidae</taxon>
        <taxon>Oiketicinae</taxon>
        <taxon>Eumeta</taxon>
    </lineage>
</organism>
<name>A0A4C1WTP6_EUMVA</name>
<protein>
    <submittedName>
        <fullName evidence="2">Uncharacterized protein</fullName>
    </submittedName>
</protein>
<feature type="region of interest" description="Disordered" evidence="1">
    <location>
        <begin position="313"/>
        <end position="352"/>
    </location>
</feature>
<gene>
    <name evidence="2" type="ORF">EVAR_96641_1</name>
</gene>
<feature type="compositionally biased region" description="Basic and acidic residues" evidence="1">
    <location>
        <begin position="330"/>
        <end position="352"/>
    </location>
</feature>
<keyword evidence="3" id="KW-1185">Reference proteome</keyword>
<proteinExistence type="predicted"/>
<reference evidence="2 3" key="1">
    <citation type="journal article" date="2019" name="Commun. Biol.">
        <title>The bagworm genome reveals a unique fibroin gene that provides high tensile strength.</title>
        <authorList>
            <person name="Kono N."/>
            <person name="Nakamura H."/>
            <person name="Ohtoshi R."/>
            <person name="Tomita M."/>
            <person name="Numata K."/>
            <person name="Arakawa K."/>
        </authorList>
    </citation>
    <scope>NUCLEOTIDE SEQUENCE [LARGE SCALE GENOMIC DNA]</scope>
</reference>
<accession>A0A4C1WTP6</accession>
<evidence type="ECO:0000313" key="2">
    <source>
        <dbReference type="EMBL" id="GBP53962.1"/>
    </source>
</evidence>
<comment type="caution">
    <text evidence="2">The sequence shown here is derived from an EMBL/GenBank/DDBJ whole genome shotgun (WGS) entry which is preliminary data.</text>
</comment>
<sequence>MTISFCISNKRVTTAELGVLRSFASQSTAGAPDDSTATYPPFRGPTRRQAAELEEAVDRLCWHIRNYYVIDSCGVSTPTTGGHLSSPPMTFPPSRETDVISITQYTFPQSGKKNRKRNVSVSFARTAFKNARREYRIPHHAILTYAVSFIVRSRQCSLYFRHIGARSLRLCVTPPSSADPLLISSDLRGQERYEKVESNATSEQRVMGRPLNRYETESDLKGGIASAKKLKVLDEDFAEEILVCSLKYERTHRDLRRMRSCNCWVNCNNAGHASWAMCKKTRTSGRLDRFAGEKSVVYFSNGRYVCKLTFPGHSKTRSPAASSVKRSRRAHDTQRGGSERGTPDVHSHRNGLRRRDWNTYGVQFPCSSAEPYAPVFTYYPHSPIHDLIAGRVRRRSQQDPLVWRRRSSPLRAPLQVALGG</sequence>
<dbReference type="EMBL" id="BGZK01000636">
    <property type="protein sequence ID" value="GBP53962.1"/>
    <property type="molecule type" value="Genomic_DNA"/>
</dbReference>